<dbReference type="Gramene" id="AET1Gv20726900.8">
    <property type="protein sequence ID" value="AET1Gv20726900.8"/>
    <property type="gene ID" value="AET1Gv20726900"/>
</dbReference>
<dbReference type="Proteomes" id="UP000015105">
    <property type="component" value="Chromosome 1D"/>
</dbReference>
<reference evidence="1" key="5">
    <citation type="journal article" date="2021" name="G3 (Bethesda)">
        <title>Aegilops tauschii genome assembly Aet v5.0 features greater sequence contiguity and improved annotation.</title>
        <authorList>
            <person name="Wang L."/>
            <person name="Zhu T."/>
            <person name="Rodriguez J.C."/>
            <person name="Deal K.R."/>
            <person name="Dubcovsky J."/>
            <person name="McGuire P.E."/>
            <person name="Lux T."/>
            <person name="Spannagl M."/>
            <person name="Mayer K.F.X."/>
            <person name="Baldrich P."/>
            <person name="Meyers B.C."/>
            <person name="Huo N."/>
            <person name="Gu Y.Q."/>
            <person name="Zhou H."/>
            <person name="Devos K.M."/>
            <person name="Bennetzen J.L."/>
            <person name="Unver T."/>
            <person name="Budak H."/>
            <person name="Gulick P.J."/>
            <person name="Galiba G."/>
            <person name="Kalapos B."/>
            <person name="Nelson D.R."/>
            <person name="Li P."/>
            <person name="You F.M."/>
            <person name="Luo M.C."/>
            <person name="Dvorak J."/>
        </authorList>
    </citation>
    <scope>NUCLEOTIDE SEQUENCE [LARGE SCALE GENOMIC DNA]</scope>
    <source>
        <strain evidence="1">cv. AL8/78</strain>
    </source>
</reference>
<dbReference type="AlphaFoldDB" id="A0A452ZDU9"/>
<reference evidence="2" key="1">
    <citation type="journal article" date="2014" name="Science">
        <title>Ancient hybridizations among the ancestral genomes of bread wheat.</title>
        <authorList>
            <consortium name="International Wheat Genome Sequencing Consortium,"/>
            <person name="Marcussen T."/>
            <person name="Sandve S.R."/>
            <person name="Heier L."/>
            <person name="Spannagl M."/>
            <person name="Pfeifer M."/>
            <person name="Jakobsen K.S."/>
            <person name="Wulff B.B."/>
            <person name="Steuernagel B."/>
            <person name="Mayer K.F."/>
            <person name="Olsen O.A."/>
        </authorList>
    </citation>
    <scope>NUCLEOTIDE SEQUENCE [LARGE SCALE GENOMIC DNA]</scope>
    <source>
        <strain evidence="2">cv. AL8/78</strain>
    </source>
</reference>
<dbReference type="EnsemblPlants" id="AET1Gv20726900.8">
    <property type="protein sequence ID" value="AET1Gv20726900.8"/>
    <property type="gene ID" value="AET1Gv20726900"/>
</dbReference>
<reference evidence="2" key="2">
    <citation type="journal article" date="2017" name="Nat. Plants">
        <title>The Aegilops tauschii genome reveals multiple impacts of transposons.</title>
        <authorList>
            <person name="Zhao G."/>
            <person name="Zou C."/>
            <person name="Li K."/>
            <person name="Wang K."/>
            <person name="Li T."/>
            <person name="Gao L."/>
            <person name="Zhang X."/>
            <person name="Wang H."/>
            <person name="Yang Z."/>
            <person name="Liu X."/>
            <person name="Jiang W."/>
            <person name="Mao L."/>
            <person name="Kong X."/>
            <person name="Jiao Y."/>
            <person name="Jia J."/>
        </authorList>
    </citation>
    <scope>NUCLEOTIDE SEQUENCE [LARGE SCALE GENOMIC DNA]</scope>
    <source>
        <strain evidence="2">cv. AL8/78</strain>
    </source>
</reference>
<accession>A0A452ZDU9</accession>
<reference evidence="1" key="3">
    <citation type="journal article" date="2017" name="Nature">
        <title>Genome sequence of the progenitor of the wheat D genome Aegilops tauschii.</title>
        <authorList>
            <person name="Luo M.C."/>
            <person name="Gu Y.Q."/>
            <person name="Puiu D."/>
            <person name="Wang H."/>
            <person name="Twardziok S.O."/>
            <person name="Deal K.R."/>
            <person name="Huo N."/>
            <person name="Zhu T."/>
            <person name="Wang L."/>
            <person name="Wang Y."/>
            <person name="McGuire P.E."/>
            <person name="Liu S."/>
            <person name="Long H."/>
            <person name="Ramasamy R.K."/>
            <person name="Rodriguez J.C."/>
            <person name="Van S.L."/>
            <person name="Yuan L."/>
            <person name="Wang Z."/>
            <person name="Xia Z."/>
            <person name="Xiao L."/>
            <person name="Anderson O.D."/>
            <person name="Ouyang S."/>
            <person name="Liang Y."/>
            <person name="Zimin A.V."/>
            <person name="Pertea G."/>
            <person name="Qi P."/>
            <person name="Bennetzen J.L."/>
            <person name="Dai X."/>
            <person name="Dawson M.W."/>
            <person name="Muller H.G."/>
            <person name="Kugler K."/>
            <person name="Rivarola-Duarte L."/>
            <person name="Spannagl M."/>
            <person name="Mayer K.F.X."/>
            <person name="Lu F.H."/>
            <person name="Bevan M.W."/>
            <person name="Leroy P."/>
            <person name="Li P."/>
            <person name="You F.M."/>
            <person name="Sun Q."/>
            <person name="Liu Z."/>
            <person name="Lyons E."/>
            <person name="Wicker T."/>
            <person name="Salzberg S.L."/>
            <person name="Devos K.M."/>
            <person name="Dvorak J."/>
        </authorList>
    </citation>
    <scope>NUCLEOTIDE SEQUENCE [LARGE SCALE GENOMIC DNA]</scope>
    <source>
        <strain evidence="1">cv. AL8/78</strain>
    </source>
</reference>
<protein>
    <submittedName>
        <fullName evidence="1">Uncharacterized protein</fullName>
    </submittedName>
</protein>
<sequence>VSTPENKFCSCLTSIVNFVDYTAHMFSVVVVETVGSLRCCSLSQPGGSEFVDE</sequence>
<name>A0A452ZDU9_AEGTS</name>
<organism evidence="1 2">
    <name type="scientific">Aegilops tauschii subsp. strangulata</name>
    <name type="common">Goatgrass</name>
    <dbReference type="NCBI Taxonomy" id="200361"/>
    <lineage>
        <taxon>Eukaryota</taxon>
        <taxon>Viridiplantae</taxon>
        <taxon>Streptophyta</taxon>
        <taxon>Embryophyta</taxon>
        <taxon>Tracheophyta</taxon>
        <taxon>Spermatophyta</taxon>
        <taxon>Magnoliopsida</taxon>
        <taxon>Liliopsida</taxon>
        <taxon>Poales</taxon>
        <taxon>Poaceae</taxon>
        <taxon>BOP clade</taxon>
        <taxon>Pooideae</taxon>
        <taxon>Triticodae</taxon>
        <taxon>Triticeae</taxon>
        <taxon>Triticinae</taxon>
        <taxon>Aegilops</taxon>
    </lineage>
</organism>
<evidence type="ECO:0000313" key="1">
    <source>
        <dbReference type="EnsemblPlants" id="AET1Gv20726900.8"/>
    </source>
</evidence>
<reference evidence="1" key="4">
    <citation type="submission" date="2019-03" db="UniProtKB">
        <authorList>
            <consortium name="EnsemblPlants"/>
        </authorList>
    </citation>
    <scope>IDENTIFICATION</scope>
</reference>
<proteinExistence type="predicted"/>
<evidence type="ECO:0000313" key="2">
    <source>
        <dbReference type="Proteomes" id="UP000015105"/>
    </source>
</evidence>
<keyword evidence="2" id="KW-1185">Reference proteome</keyword>